<name>A0A383C7P5_9ZZZZ</name>
<dbReference type="EMBL" id="UINC01206430">
    <property type="protein sequence ID" value="SVE28060.1"/>
    <property type="molecule type" value="Genomic_DNA"/>
</dbReference>
<evidence type="ECO:0000313" key="2">
    <source>
        <dbReference type="EMBL" id="SVE28060.1"/>
    </source>
</evidence>
<accession>A0A383C7P5</accession>
<dbReference type="InterPro" id="IPR001608">
    <property type="entry name" value="Ala_racemase_N"/>
</dbReference>
<protein>
    <recommendedName>
        <fullName evidence="1">Alanine racemase N-terminal domain-containing protein</fullName>
    </recommendedName>
</protein>
<dbReference type="AlphaFoldDB" id="A0A383C7P5"/>
<dbReference type="Gene3D" id="3.20.20.10">
    <property type="entry name" value="Alanine racemase"/>
    <property type="match status" value="1"/>
</dbReference>
<evidence type="ECO:0000259" key="1">
    <source>
        <dbReference type="Pfam" id="PF01168"/>
    </source>
</evidence>
<organism evidence="2">
    <name type="scientific">marine metagenome</name>
    <dbReference type="NCBI Taxonomy" id="408172"/>
    <lineage>
        <taxon>unclassified sequences</taxon>
        <taxon>metagenomes</taxon>
        <taxon>ecological metagenomes</taxon>
    </lineage>
</organism>
<reference evidence="2" key="1">
    <citation type="submission" date="2018-05" db="EMBL/GenBank/DDBJ databases">
        <authorList>
            <person name="Lanie J.A."/>
            <person name="Ng W.-L."/>
            <person name="Kazmierczak K.M."/>
            <person name="Andrzejewski T.M."/>
            <person name="Davidsen T.M."/>
            <person name="Wayne K.J."/>
            <person name="Tettelin H."/>
            <person name="Glass J.I."/>
            <person name="Rusch D."/>
            <person name="Podicherti R."/>
            <person name="Tsui H.-C.T."/>
            <person name="Winkler M.E."/>
        </authorList>
    </citation>
    <scope>NUCLEOTIDE SEQUENCE</scope>
</reference>
<feature type="non-terminal residue" evidence="2">
    <location>
        <position position="1"/>
    </location>
</feature>
<feature type="domain" description="Alanine racemase N-terminal" evidence="1">
    <location>
        <begin position="22"/>
        <end position="155"/>
    </location>
</feature>
<dbReference type="Pfam" id="PF01168">
    <property type="entry name" value="Ala_racemase_N"/>
    <property type="match status" value="1"/>
</dbReference>
<gene>
    <name evidence="2" type="ORF">METZ01_LOCUS480914</name>
</gene>
<proteinExistence type="predicted"/>
<dbReference type="GO" id="GO:0036088">
    <property type="term" value="P:D-serine catabolic process"/>
    <property type="evidence" value="ECO:0007669"/>
    <property type="project" value="TreeGrafter"/>
</dbReference>
<feature type="non-terminal residue" evidence="2">
    <location>
        <position position="157"/>
    </location>
</feature>
<dbReference type="InterPro" id="IPR029066">
    <property type="entry name" value="PLP-binding_barrel"/>
</dbReference>
<dbReference type="PANTHER" id="PTHR28004">
    <property type="entry name" value="ZGC:162816-RELATED"/>
    <property type="match status" value="1"/>
</dbReference>
<dbReference type="GO" id="GO:0008721">
    <property type="term" value="F:D-serine ammonia-lyase activity"/>
    <property type="evidence" value="ECO:0007669"/>
    <property type="project" value="TreeGrafter"/>
</dbReference>
<dbReference type="SUPFAM" id="SSF51419">
    <property type="entry name" value="PLP-binding barrel"/>
    <property type="match status" value="1"/>
</dbReference>
<dbReference type="InterPro" id="IPR051466">
    <property type="entry name" value="D-amino_acid_metab_enzyme"/>
</dbReference>
<sequence>VSNTRPNIGDTLGELSTPRLLIDVPAMDHNFDVIAKTYAGKVCKMRQHAKNIKSPLIMQRQIDAGGTLNGVCAAKVTEAEVMVEGGIRDILVTSEVSSPSKLRRLASLAKIADIKLCVDNPENLEQVSQIALDTESKIGVLIEVDTSMGRAGVRTPE</sequence>
<dbReference type="PANTHER" id="PTHR28004:SF2">
    <property type="entry name" value="D-SERINE DEHYDRATASE"/>
    <property type="match status" value="1"/>
</dbReference>